<comment type="caution">
    <text evidence="2">The sequence shown here is derived from an EMBL/GenBank/DDBJ whole genome shotgun (WGS) entry which is preliminary data.</text>
</comment>
<dbReference type="RefSeq" id="WP_254025605.1">
    <property type="nucleotide sequence ID" value="NZ_CAKXZS010000019.1"/>
</dbReference>
<evidence type="ECO:0000313" key="3">
    <source>
        <dbReference type="Proteomes" id="UP001152604"/>
    </source>
</evidence>
<gene>
    <name evidence="2" type="ORF">MES4922_260093</name>
</gene>
<dbReference type="Gene3D" id="1.10.286.20">
    <property type="match status" value="1"/>
</dbReference>
<sequence length="155" mass="17000">MNKPNLPPVTLSKGDHKRLQRIARSLVEQSHPLAAALLQELGRAELREPDDIPEGTAAPDRLVTYRIDGAERAEQQYLIHPEDRMWPPAEISVTTPVGITLLGLSTGRPMPMIGSALREPPWVEVVAVGRAATSGLARQPTFARVSSRSLADWSR</sequence>
<feature type="domain" description="Regulator of nucleoside diphosphate kinase N-terminal" evidence="1">
    <location>
        <begin position="7"/>
        <end position="45"/>
    </location>
</feature>
<dbReference type="InterPro" id="IPR029462">
    <property type="entry name" value="Rnk_N"/>
</dbReference>
<dbReference type="EMBL" id="CAKXZS010000019">
    <property type="protein sequence ID" value="CAH2400801.1"/>
    <property type="molecule type" value="Genomic_DNA"/>
</dbReference>
<protein>
    <recommendedName>
        <fullName evidence="1">Regulator of nucleoside diphosphate kinase N-terminal domain-containing protein</fullName>
    </recommendedName>
</protein>
<name>A0ABM9DXC0_9HYPH</name>
<evidence type="ECO:0000259" key="1">
    <source>
        <dbReference type="Pfam" id="PF14760"/>
    </source>
</evidence>
<dbReference type="Proteomes" id="UP001152604">
    <property type="component" value="Unassembled WGS sequence"/>
</dbReference>
<proteinExistence type="predicted"/>
<keyword evidence="3" id="KW-1185">Reference proteome</keyword>
<evidence type="ECO:0000313" key="2">
    <source>
        <dbReference type="EMBL" id="CAH2400801.1"/>
    </source>
</evidence>
<reference evidence="2" key="1">
    <citation type="submission" date="2022-03" db="EMBL/GenBank/DDBJ databases">
        <authorList>
            <person name="Brunel B."/>
        </authorList>
    </citation>
    <scope>NUCLEOTIDE SEQUENCE</scope>
    <source>
        <strain evidence="2">STM4922sample</strain>
    </source>
</reference>
<organism evidence="2 3">
    <name type="scientific">Mesorhizobium ventifaucium</name>
    <dbReference type="NCBI Taxonomy" id="666020"/>
    <lineage>
        <taxon>Bacteria</taxon>
        <taxon>Pseudomonadati</taxon>
        <taxon>Pseudomonadota</taxon>
        <taxon>Alphaproteobacteria</taxon>
        <taxon>Hyphomicrobiales</taxon>
        <taxon>Phyllobacteriaceae</taxon>
        <taxon>Mesorhizobium</taxon>
    </lineage>
</organism>
<dbReference type="Pfam" id="PF14760">
    <property type="entry name" value="Rnk_N"/>
    <property type="match status" value="1"/>
</dbReference>
<accession>A0ABM9DXC0</accession>